<dbReference type="AlphaFoldDB" id="A0A9D4UWG5"/>
<proteinExistence type="predicted"/>
<dbReference type="Proteomes" id="UP000886520">
    <property type="component" value="Chromosome 9"/>
</dbReference>
<sequence>MVACICKSRLNDAGSAVAKPVLPDKKERRSDRSFALGAPLDSHIHPKLIRRASFLAHDLQQNPYKPSARRRLNTMSEVLYKGKGNVCVV</sequence>
<name>A0A9D4UWG5_ADICA</name>
<dbReference type="EMBL" id="JABFUD020000009">
    <property type="protein sequence ID" value="KAI5075226.1"/>
    <property type="molecule type" value="Genomic_DNA"/>
</dbReference>
<protein>
    <submittedName>
        <fullName evidence="1">Uncharacterized protein</fullName>
    </submittedName>
</protein>
<reference evidence="1" key="1">
    <citation type="submission" date="2021-01" db="EMBL/GenBank/DDBJ databases">
        <title>Adiantum capillus-veneris genome.</title>
        <authorList>
            <person name="Fang Y."/>
            <person name="Liao Q."/>
        </authorList>
    </citation>
    <scope>NUCLEOTIDE SEQUENCE</scope>
    <source>
        <strain evidence="1">H3</strain>
        <tissue evidence="1">Leaf</tissue>
    </source>
</reference>
<comment type="caution">
    <text evidence="1">The sequence shown here is derived from an EMBL/GenBank/DDBJ whole genome shotgun (WGS) entry which is preliminary data.</text>
</comment>
<gene>
    <name evidence="1" type="ORF">GOP47_0009302</name>
</gene>
<evidence type="ECO:0000313" key="2">
    <source>
        <dbReference type="Proteomes" id="UP000886520"/>
    </source>
</evidence>
<keyword evidence="2" id="KW-1185">Reference proteome</keyword>
<evidence type="ECO:0000313" key="1">
    <source>
        <dbReference type="EMBL" id="KAI5075226.1"/>
    </source>
</evidence>
<accession>A0A9D4UWG5</accession>
<organism evidence="1 2">
    <name type="scientific">Adiantum capillus-veneris</name>
    <name type="common">Maidenhair fern</name>
    <dbReference type="NCBI Taxonomy" id="13818"/>
    <lineage>
        <taxon>Eukaryota</taxon>
        <taxon>Viridiplantae</taxon>
        <taxon>Streptophyta</taxon>
        <taxon>Embryophyta</taxon>
        <taxon>Tracheophyta</taxon>
        <taxon>Polypodiopsida</taxon>
        <taxon>Polypodiidae</taxon>
        <taxon>Polypodiales</taxon>
        <taxon>Pteridineae</taxon>
        <taxon>Pteridaceae</taxon>
        <taxon>Vittarioideae</taxon>
        <taxon>Adiantum</taxon>
    </lineage>
</organism>